<keyword evidence="7" id="KW-1185">Reference proteome</keyword>
<keyword evidence="2" id="KW-0805">Transcription regulation</keyword>
<dbReference type="Gramene" id="ONI36192">
    <property type="protein sequence ID" value="ONI36192"/>
    <property type="gene ID" value="PRUPE_1G574200"/>
</dbReference>
<evidence type="ECO:0000256" key="4">
    <source>
        <dbReference type="ARBA" id="ARBA00023163"/>
    </source>
</evidence>
<protein>
    <recommendedName>
        <fullName evidence="8">TF-B3 domain-containing protein</fullName>
    </recommendedName>
</protein>
<comment type="subcellular location">
    <subcellularLocation>
        <location evidence="1">Nucleus</location>
    </subcellularLocation>
</comment>
<evidence type="ECO:0000256" key="5">
    <source>
        <dbReference type="ARBA" id="ARBA00023242"/>
    </source>
</evidence>
<proteinExistence type="predicted"/>
<organism evidence="6 7">
    <name type="scientific">Prunus persica</name>
    <name type="common">Peach</name>
    <name type="synonym">Amygdalus persica</name>
    <dbReference type="NCBI Taxonomy" id="3760"/>
    <lineage>
        <taxon>Eukaryota</taxon>
        <taxon>Viridiplantae</taxon>
        <taxon>Streptophyta</taxon>
        <taxon>Embryophyta</taxon>
        <taxon>Tracheophyta</taxon>
        <taxon>Spermatophyta</taxon>
        <taxon>Magnoliopsida</taxon>
        <taxon>eudicotyledons</taxon>
        <taxon>Gunneridae</taxon>
        <taxon>Pentapetalae</taxon>
        <taxon>rosids</taxon>
        <taxon>fabids</taxon>
        <taxon>Rosales</taxon>
        <taxon>Rosaceae</taxon>
        <taxon>Amygdaloideae</taxon>
        <taxon>Amygdaleae</taxon>
        <taxon>Prunus</taxon>
    </lineage>
</organism>
<dbReference type="SUPFAM" id="SSF101936">
    <property type="entry name" value="DNA-binding pseudobarrel domain"/>
    <property type="match status" value="1"/>
</dbReference>
<reference evidence="6 7" key="1">
    <citation type="journal article" date="2013" name="Nat. Genet.">
        <title>The high-quality draft genome of peach (Prunus persica) identifies unique patterns of genetic diversity, domestication and genome evolution.</title>
        <authorList>
            <consortium name="International Peach Genome Initiative"/>
            <person name="Verde I."/>
            <person name="Abbott A.G."/>
            <person name="Scalabrin S."/>
            <person name="Jung S."/>
            <person name="Shu S."/>
            <person name="Marroni F."/>
            <person name="Zhebentyayeva T."/>
            <person name="Dettori M.T."/>
            <person name="Grimwood J."/>
            <person name="Cattonaro F."/>
            <person name="Zuccolo A."/>
            <person name="Rossini L."/>
            <person name="Jenkins J."/>
            <person name="Vendramin E."/>
            <person name="Meisel L.A."/>
            <person name="Decroocq V."/>
            <person name="Sosinski B."/>
            <person name="Prochnik S."/>
            <person name="Mitros T."/>
            <person name="Policriti A."/>
            <person name="Cipriani G."/>
            <person name="Dondini L."/>
            <person name="Ficklin S."/>
            <person name="Goodstein D.M."/>
            <person name="Xuan P."/>
            <person name="Del Fabbro C."/>
            <person name="Aramini V."/>
            <person name="Copetti D."/>
            <person name="Gonzalez S."/>
            <person name="Horner D.S."/>
            <person name="Falchi R."/>
            <person name="Lucas S."/>
            <person name="Mica E."/>
            <person name="Maldonado J."/>
            <person name="Lazzari B."/>
            <person name="Bielenberg D."/>
            <person name="Pirona R."/>
            <person name="Miculan M."/>
            <person name="Barakat A."/>
            <person name="Testolin R."/>
            <person name="Stella A."/>
            <person name="Tartarini S."/>
            <person name="Tonutti P."/>
            <person name="Arus P."/>
            <person name="Orellana A."/>
            <person name="Wells C."/>
            <person name="Main D."/>
            <person name="Vizzotto G."/>
            <person name="Silva H."/>
            <person name="Salamini F."/>
            <person name="Schmutz J."/>
            <person name="Morgante M."/>
            <person name="Rokhsar D.S."/>
        </authorList>
    </citation>
    <scope>NUCLEOTIDE SEQUENCE [LARGE SCALE GENOMIC DNA]</scope>
    <source>
        <strain evidence="7">cv. Nemared</strain>
    </source>
</reference>
<keyword evidence="4" id="KW-0804">Transcription</keyword>
<dbReference type="Proteomes" id="UP000006882">
    <property type="component" value="Chromosome G1"/>
</dbReference>
<evidence type="ECO:0008006" key="8">
    <source>
        <dbReference type="Google" id="ProtNLM"/>
    </source>
</evidence>
<name>A0A251RJM7_PRUPE</name>
<evidence type="ECO:0000313" key="6">
    <source>
        <dbReference type="EMBL" id="ONI36192.1"/>
    </source>
</evidence>
<evidence type="ECO:0000256" key="1">
    <source>
        <dbReference type="ARBA" id="ARBA00004123"/>
    </source>
</evidence>
<evidence type="ECO:0000256" key="2">
    <source>
        <dbReference type="ARBA" id="ARBA00023015"/>
    </source>
</evidence>
<dbReference type="EMBL" id="CM007651">
    <property type="protein sequence ID" value="ONI36192.1"/>
    <property type="molecule type" value="Genomic_DNA"/>
</dbReference>
<dbReference type="GO" id="GO:0005634">
    <property type="term" value="C:nucleus"/>
    <property type="evidence" value="ECO:0007669"/>
    <property type="project" value="UniProtKB-SubCell"/>
</dbReference>
<evidence type="ECO:0000313" key="7">
    <source>
        <dbReference type="Proteomes" id="UP000006882"/>
    </source>
</evidence>
<dbReference type="CDD" id="cd10017">
    <property type="entry name" value="B3_DNA"/>
    <property type="match status" value="1"/>
</dbReference>
<accession>A0A251RJM7</accession>
<gene>
    <name evidence="6" type="ORF">PRUPE_1G574200</name>
</gene>
<sequence length="117" mass="13748">MAAPFERRLTETDTVGKLSLPIEWLRILPPIEQGSHEVKIYVSDGLGFYEFRCSTIKMGRYRKPFLQPEDWLKFVDHKGLKVGDKIILDSEPNDFIGSHFRIRAQKFNHEENKWVDV</sequence>
<dbReference type="AlphaFoldDB" id="A0A251RJM7"/>
<dbReference type="Gene3D" id="2.40.330.10">
    <property type="entry name" value="DNA-binding pseudobarrel domain"/>
    <property type="match status" value="1"/>
</dbReference>
<dbReference type="InterPro" id="IPR015300">
    <property type="entry name" value="DNA-bd_pseudobarrel_sf"/>
</dbReference>
<evidence type="ECO:0000256" key="3">
    <source>
        <dbReference type="ARBA" id="ARBA00023125"/>
    </source>
</evidence>
<keyword evidence="5" id="KW-0539">Nucleus</keyword>
<dbReference type="GO" id="GO:0003677">
    <property type="term" value="F:DNA binding"/>
    <property type="evidence" value="ECO:0007669"/>
    <property type="project" value="UniProtKB-KW"/>
</dbReference>
<keyword evidence="3" id="KW-0238">DNA-binding</keyword>
<dbReference type="InterPro" id="IPR003340">
    <property type="entry name" value="B3_DNA-bd"/>
</dbReference>